<dbReference type="InterPro" id="IPR022085">
    <property type="entry name" value="OpdG"/>
</dbReference>
<sequence length="305" mass="34515">MSSLFQASGRSRANPFDSQIQALIDSNDLPSAIEQTVHSIVTTVTDSARPTGAMQDFMDAFIVPVVTSPASHGPMLALLEALRSQAPTTPGKNILEPSHRKALRIYTRDDGQFHWSTLPGFDWFLGDVQRLLHVHRDDAPGSGTGNKSIRGDMYYLNFNIFCTTLLRVNQGVGYGMDPIYVLYMCKEGLERDNPRVLDVYVQPRLPMQTLRALDVRVAALWVREGASVLWNMDPEILRKNHAAALDEKTYWWPKDDGLTRQRWQLWMERLQFFSKDEDQMDEDTRSTALEAAGVIQKILAENQSS</sequence>
<dbReference type="HOGENOM" id="CLU_056405_0_0_1"/>
<dbReference type="AlphaFoldDB" id="A0A084ASB1"/>
<gene>
    <name evidence="1" type="ORF">S7711_11353</name>
</gene>
<evidence type="ECO:0000313" key="2">
    <source>
        <dbReference type="Proteomes" id="UP000028045"/>
    </source>
</evidence>
<name>A0A084ASB1_STACB</name>
<protein>
    <submittedName>
        <fullName evidence="1">Uncharacterized protein</fullName>
    </submittedName>
</protein>
<dbReference type="Pfam" id="PF12311">
    <property type="entry name" value="DUF3632"/>
    <property type="match status" value="1"/>
</dbReference>
<dbReference type="PANTHER" id="PTHR38797">
    <property type="entry name" value="NUCLEAR PORE COMPLEX PROTEIN NUP85-RELATED"/>
    <property type="match status" value="1"/>
</dbReference>
<accession>A0A084ASB1</accession>
<organism evidence="1 2">
    <name type="scientific">Stachybotrys chartarum (strain CBS 109288 / IBT 7711)</name>
    <name type="common">Toxic black mold</name>
    <name type="synonym">Stilbospora chartarum</name>
    <dbReference type="NCBI Taxonomy" id="1280523"/>
    <lineage>
        <taxon>Eukaryota</taxon>
        <taxon>Fungi</taxon>
        <taxon>Dikarya</taxon>
        <taxon>Ascomycota</taxon>
        <taxon>Pezizomycotina</taxon>
        <taxon>Sordariomycetes</taxon>
        <taxon>Hypocreomycetidae</taxon>
        <taxon>Hypocreales</taxon>
        <taxon>Stachybotryaceae</taxon>
        <taxon>Stachybotrys</taxon>
    </lineage>
</organism>
<reference evidence="1 2" key="1">
    <citation type="journal article" date="2014" name="BMC Genomics">
        <title>Comparative genome sequencing reveals chemotype-specific gene clusters in the toxigenic black mold Stachybotrys.</title>
        <authorList>
            <person name="Semeiks J."/>
            <person name="Borek D."/>
            <person name="Otwinowski Z."/>
            <person name="Grishin N.V."/>
        </authorList>
    </citation>
    <scope>NUCLEOTIDE SEQUENCE [LARGE SCALE GENOMIC DNA]</scope>
    <source>
        <strain evidence="2">CBS 109288 / IBT 7711</strain>
    </source>
</reference>
<dbReference type="Proteomes" id="UP000028045">
    <property type="component" value="Unassembled WGS sequence"/>
</dbReference>
<dbReference type="EMBL" id="KL648586">
    <property type="protein sequence ID" value="KEY68190.1"/>
    <property type="molecule type" value="Genomic_DNA"/>
</dbReference>
<dbReference type="OrthoDB" id="4587349at2759"/>
<keyword evidence="2" id="KW-1185">Reference proteome</keyword>
<evidence type="ECO:0000313" key="1">
    <source>
        <dbReference type="EMBL" id="KEY68190.1"/>
    </source>
</evidence>
<dbReference type="InterPro" id="IPR053204">
    <property type="entry name" value="Oxopyrrolidines_Biosynth-assoc"/>
</dbReference>
<proteinExistence type="predicted"/>
<dbReference type="PANTHER" id="PTHR38797:SF4">
    <property type="entry name" value="NUCLEAR PORE COMPLEX PROTEIN NUP85"/>
    <property type="match status" value="1"/>
</dbReference>